<feature type="region of interest" description="Disordered" evidence="1">
    <location>
        <begin position="110"/>
        <end position="147"/>
    </location>
</feature>
<sequence length="147" mass="15577">MGSTVVANRVRRVRSRVVWFNLVLASLADGRDVAPPVGRGTPRPVGRTWVLRSRGCGLGVGGRMGFRLGLGKGAVFRFRRSRLGLGGRTVPRTRLGSGCPVRTPVGISCLDQSQARSPPDNQAPPGSGCPARNRANNAVPASRIRPS</sequence>
<accession>A0ABW5H534</accession>
<evidence type="ECO:0000313" key="3">
    <source>
        <dbReference type="Proteomes" id="UP001597483"/>
    </source>
</evidence>
<gene>
    <name evidence="2" type="ORF">ACFSVL_13340</name>
</gene>
<reference evidence="3" key="1">
    <citation type="journal article" date="2019" name="Int. J. Syst. Evol. Microbiol.">
        <title>The Global Catalogue of Microorganisms (GCM) 10K type strain sequencing project: providing services to taxonomists for standard genome sequencing and annotation.</title>
        <authorList>
            <consortium name="The Broad Institute Genomics Platform"/>
            <consortium name="The Broad Institute Genome Sequencing Center for Infectious Disease"/>
            <person name="Wu L."/>
            <person name="Ma J."/>
        </authorList>
    </citation>
    <scope>NUCLEOTIDE SEQUENCE [LARGE SCALE GENOMIC DNA]</scope>
    <source>
        <strain evidence="3">CGMCC 4.7641</strain>
    </source>
</reference>
<proteinExistence type="predicted"/>
<feature type="compositionally biased region" description="Polar residues" evidence="1">
    <location>
        <begin position="110"/>
        <end position="120"/>
    </location>
</feature>
<evidence type="ECO:0000256" key="1">
    <source>
        <dbReference type="SAM" id="MobiDB-lite"/>
    </source>
</evidence>
<name>A0ABW5H534_9PSEU</name>
<comment type="caution">
    <text evidence="2">The sequence shown here is derived from an EMBL/GenBank/DDBJ whole genome shotgun (WGS) entry which is preliminary data.</text>
</comment>
<organism evidence="2 3">
    <name type="scientific">Amycolatopsis silviterrae</name>
    <dbReference type="NCBI Taxonomy" id="1656914"/>
    <lineage>
        <taxon>Bacteria</taxon>
        <taxon>Bacillati</taxon>
        <taxon>Actinomycetota</taxon>
        <taxon>Actinomycetes</taxon>
        <taxon>Pseudonocardiales</taxon>
        <taxon>Pseudonocardiaceae</taxon>
        <taxon>Amycolatopsis</taxon>
    </lineage>
</organism>
<dbReference type="Proteomes" id="UP001597483">
    <property type="component" value="Unassembled WGS sequence"/>
</dbReference>
<dbReference type="EMBL" id="JBHUKS010000008">
    <property type="protein sequence ID" value="MFD2468373.1"/>
    <property type="molecule type" value="Genomic_DNA"/>
</dbReference>
<evidence type="ECO:0000313" key="2">
    <source>
        <dbReference type="EMBL" id="MFD2468373.1"/>
    </source>
</evidence>
<evidence type="ECO:0008006" key="4">
    <source>
        <dbReference type="Google" id="ProtNLM"/>
    </source>
</evidence>
<dbReference type="RefSeq" id="WP_378303884.1">
    <property type="nucleotide sequence ID" value="NZ_JBHUKS010000008.1"/>
</dbReference>
<keyword evidence="3" id="KW-1185">Reference proteome</keyword>
<protein>
    <recommendedName>
        <fullName evidence="4">Secreted protein</fullName>
    </recommendedName>
</protein>